<organism evidence="1 2">
    <name type="scientific">Cuscuta australis</name>
    <dbReference type="NCBI Taxonomy" id="267555"/>
    <lineage>
        <taxon>Eukaryota</taxon>
        <taxon>Viridiplantae</taxon>
        <taxon>Streptophyta</taxon>
        <taxon>Embryophyta</taxon>
        <taxon>Tracheophyta</taxon>
        <taxon>Spermatophyta</taxon>
        <taxon>Magnoliopsida</taxon>
        <taxon>eudicotyledons</taxon>
        <taxon>Gunneridae</taxon>
        <taxon>Pentapetalae</taxon>
        <taxon>asterids</taxon>
        <taxon>lamiids</taxon>
        <taxon>Solanales</taxon>
        <taxon>Convolvulaceae</taxon>
        <taxon>Cuscuteae</taxon>
        <taxon>Cuscuta</taxon>
        <taxon>Cuscuta subgen. Grammica</taxon>
        <taxon>Cuscuta sect. Cleistogrammica</taxon>
    </lineage>
</organism>
<proteinExistence type="predicted"/>
<evidence type="ECO:0000313" key="2">
    <source>
        <dbReference type="Proteomes" id="UP000249390"/>
    </source>
</evidence>
<reference evidence="1 2" key="1">
    <citation type="submission" date="2018-06" db="EMBL/GenBank/DDBJ databases">
        <title>The Genome of Cuscuta australis (Dodder) Provides Insight into the Evolution of Plant Parasitism.</title>
        <authorList>
            <person name="Liu H."/>
        </authorList>
    </citation>
    <scope>NUCLEOTIDE SEQUENCE [LARGE SCALE GENOMIC DNA]</scope>
    <source>
        <strain evidence="2">cv. Yunnan</strain>
        <tissue evidence="1">Vines</tissue>
    </source>
</reference>
<name>A0A328DW66_9ASTE</name>
<evidence type="ECO:0000313" key="1">
    <source>
        <dbReference type="EMBL" id="RAL48619.1"/>
    </source>
</evidence>
<protein>
    <submittedName>
        <fullName evidence="1">Uncharacterized protein</fullName>
    </submittedName>
</protein>
<dbReference type="AlphaFoldDB" id="A0A328DW66"/>
<keyword evidence="2" id="KW-1185">Reference proteome</keyword>
<dbReference type="EMBL" id="NQVE01000097">
    <property type="protein sequence ID" value="RAL48619.1"/>
    <property type="molecule type" value="Genomic_DNA"/>
</dbReference>
<accession>A0A328DW66</accession>
<gene>
    <name evidence="1" type="ORF">DM860_000939</name>
</gene>
<comment type="caution">
    <text evidence="1">The sequence shown here is derived from an EMBL/GenBank/DDBJ whole genome shotgun (WGS) entry which is preliminary data.</text>
</comment>
<sequence length="107" mass="11895">MELELVTTAELTLKLGSLNAAAATHVPQEAATFEFIGFLGRQVVSDDHEARTSADFRHSLDALRVVSSSRFQCNEQDLSPDHLLCVMKTQCKVDQTALLWWCRGGCR</sequence>
<dbReference type="Proteomes" id="UP000249390">
    <property type="component" value="Unassembled WGS sequence"/>
</dbReference>